<dbReference type="PANTHER" id="PTHR35400:SF3">
    <property type="entry name" value="SLL1072 PROTEIN"/>
    <property type="match status" value="1"/>
</dbReference>
<keyword evidence="2" id="KW-0378">Hydrolase</keyword>
<name>A0A1C4V5C6_9ACTN</name>
<gene>
    <name evidence="2" type="ORF">GA0070558_106227</name>
</gene>
<reference evidence="2 3" key="1">
    <citation type="submission" date="2016-06" db="EMBL/GenBank/DDBJ databases">
        <authorList>
            <person name="Kjaerup R.B."/>
            <person name="Dalgaard T.S."/>
            <person name="Juul-Madsen H.R."/>
        </authorList>
    </citation>
    <scope>NUCLEOTIDE SEQUENCE [LARGE SCALE GENOMIC DNA]</scope>
    <source>
        <strain evidence="2 3">DSM 45626</strain>
    </source>
</reference>
<dbReference type="Gene3D" id="3.90.1570.10">
    <property type="entry name" value="tt1808, chain A"/>
    <property type="match status" value="1"/>
</dbReference>
<dbReference type="GO" id="GO:0004519">
    <property type="term" value="F:endonuclease activity"/>
    <property type="evidence" value="ECO:0007669"/>
    <property type="project" value="UniProtKB-KW"/>
</dbReference>
<keyword evidence="2" id="KW-0255">Endonuclease</keyword>
<dbReference type="PANTHER" id="PTHR35400">
    <property type="entry name" value="SLR1083 PROTEIN"/>
    <property type="match status" value="1"/>
</dbReference>
<dbReference type="AlphaFoldDB" id="A0A1C4V5C6"/>
<accession>A0A1C4V5C6</accession>
<dbReference type="InterPro" id="IPR011335">
    <property type="entry name" value="Restrct_endonuc-II-like"/>
</dbReference>
<dbReference type="EMBL" id="FMCW01000006">
    <property type="protein sequence ID" value="SCE78935.1"/>
    <property type="molecule type" value="Genomic_DNA"/>
</dbReference>
<evidence type="ECO:0000313" key="3">
    <source>
        <dbReference type="Proteomes" id="UP000199375"/>
    </source>
</evidence>
<sequence length="192" mass="21166">MGSSWEPLWLNDEPWTAHRALDLLPENNGPRVEAFRGSVVVTPSGGIDRRSAQRELAYLLKQAARRAGLWLYHEVNIVAGDDLFIPDIAVLRASGGGRTTMKISDAVLLGEIVSPGNRRKDVIDRPREYAAAGVPFFLRVDLRNRVPTLALYELVDGEYRPLAVAAAGSTFTMIRPFGFTVDPADLLDDEAH</sequence>
<keyword evidence="2" id="KW-0540">Nuclease</keyword>
<dbReference type="RefSeq" id="WP_091277494.1">
    <property type="nucleotide sequence ID" value="NZ_FMCW01000006.1"/>
</dbReference>
<dbReference type="Pfam" id="PF05685">
    <property type="entry name" value="Uma2"/>
    <property type="match status" value="1"/>
</dbReference>
<organism evidence="2 3">
    <name type="scientific">Micromonospora haikouensis</name>
    <dbReference type="NCBI Taxonomy" id="686309"/>
    <lineage>
        <taxon>Bacteria</taxon>
        <taxon>Bacillati</taxon>
        <taxon>Actinomycetota</taxon>
        <taxon>Actinomycetes</taxon>
        <taxon>Micromonosporales</taxon>
        <taxon>Micromonosporaceae</taxon>
        <taxon>Micromonospora</taxon>
    </lineage>
</organism>
<proteinExistence type="predicted"/>
<dbReference type="CDD" id="cd06260">
    <property type="entry name" value="DUF820-like"/>
    <property type="match status" value="1"/>
</dbReference>
<feature type="domain" description="Putative restriction endonuclease" evidence="1">
    <location>
        <begin position="23"/>
        <end position="174"/>
    </location>
</feature>
<evidence type="ECO:0000313" key="2">
    <source>
        <dbReference type="EMBL" id="SCE78935.1"/>
    </source>
</evidence>
<dbReference type="Proteomes" id="UP000199375">
    <property type="component" value="Unassembled WGS sequence"/>
</dbReference>
<dbReference type="InterPro" id="IPR008538">
    <property type="entry name" value="Uma2"/>
</dbReference>
<evidence type="ECO:0000259" key="1">
    <source>
        <dbReference type="Pfam" id="PF05685"/>
    </source>
</evidence>
<dbReference type="SUPFAM" id="SSF52980">
    <property type="entry name" value="Restriction endonuclease-like"/>
    <property type="match status" value="1"/>
</dbReference>
<dbReference type="InterPro" id="IPR012296">
    <property type="entry name" value="Nuclease_put_TT1808"/>
</dbReference>
<protein>
    <submittedName>
        <fullName evidence="2">Endonuclease, Uma2 family (Restriction endonuclease fold)</fullName>
    </submittedName>
</protein>